<comment type="caution">
    <text evidence="2">The sequence shown here is derived from an EMBL/GenBank/DDBJ whole genome shotgun (WGS) entry which is preliminary data.</text>
</comment>
<keyword evidence="1" id="KW-1133">Transmembrane helix</keyword>
<evidence type="ECO:0000256" key="1">
    <source>
        <dbReference type="SAM" id="Phobius"/>
    </source>
</evidence>
<dbReference type="EMBL" id="JBGMEF010000022">
    <property type="protein sequence ID" value="MFO3667456.1"/>
    <property type="molecule type" value="Genomic_DNA"/>
</dbReference>
<evidence type="ECO:0008006" key="4">
    <source>
        <dbReference type="Google" id="ProtNLM"/>
    </source>
</evidence>
<evidence type="ECO:0000313" key="3">
    <source>
        <dbReference type="Proteomes" id="UP001637994"/>
    </source>
</evidence>
<name>A0ABW9MF18_9FIRM</name>
<sequence length="94" mass="10477">MWLIFSAAAIITALLNIMNFKNSSDFFRFLSLSFTSLTVCAFYADGAGRIIKEDWAGLMDTMPTISKALWICVALSIVINSISLIKSYKIKNTK</sequence>
<organism evidence="2 3">
    <name type="scientific">Anaerococcus kampingae</name>
    <dbReference type="NCBI Taxonomy" id="3115614"/>
    <lineage>
        <taxon>Bacteria</taxon>
        <taxon>Bacillati</taxon>
        <taxon>Bacillota</taxon>
        <taxon>Tissierellia</taxon>
        <taxon>Tissierellales</taxon>
        <taxon>Peptoniphilaceae</taxon>
        <taxon>Anaerococcus</taxon>
    </lineage>
</organism>
<reference evidence="2 3" key="1">
    <citation type="journal article" date="2025" name="Anaerobe">
        <title>Description of Anaerococcus kampingiae sp. nov., Anaerococcus groningensis sp. nov., Anaerococcus martiniensis sp. nov., and Anaerococcus cruorum sp. nov., isolated from human clinical specimens.</title>
        <authorList>
            <person name="Boiten K.E."/>
            <person name="Meijer J."/>
            <person name="van Wezel E.M."/>
            <person name="Veloo A.C.M."/>
        </authorList>
    </citation>
    <scope>NUCLEOTIDE SEQUENCE [LARGE SCALE GENOMIC DNA]</scope>
    <source>
        <strain evidence="2 3">ENR0874</strain>
    </source>
</reference>
<protein>
    <recommendedName>
        <fullName evidence="4">MFS transporter</fullName>
    </recommendedName>
</protein>
<feature type="transmembrane region" description="Helical" evidence="1">
    <location>
        <begin position="68"/>
        <end position="85"/>
    </location>
</feature>
<evidence type="ECO:0000313" key="2">
    <source>
        <dbReference type="EMBL" id="MFO3667456.1"/>
    </source>
</evidence>
<dbReference type="RefSeq" id="WP_106460675.1">
    <property type="nucleotide sequence ID" value="NZ_JBGMEF010000022.1"/>
</dbReference>
<keyword evidence="3" id="KW-1185">Reference proteome</keyword>
<dbReference type="Proteomes" id="UP001637994">
    <property type="component" value="Unassembled WGS sequence"/>
</dbReference>
<gene>
    <name evidence="2" type="ORF">ACCQ42_06695</name>
</gene>
<accession>A0ABW9MF18</accession>
<keyword evidence="1" id="KW-0812">Transmembrane</keyword>
<keyword evidence="1" id="KW-0472">Membrane</keyword>
<proteinExistence type="predicted"/>